<keyword evidence="3" id="KW-1185">Reference proteome</keyword>
<proteinExistence type="predicted"/>
<sequence length="171" mass="17936">MNNPPDPSISPPKLLKQVQPYPSALVNPPQILVSPRARSPNPVPCSASASVATTPWPPDVLRVADTLFGDALPGDSGAEVSVVPPSSDDRLAQPSTVYDLLAPITPQSPNLWYPGLSAPSFTSASPFVWSFVVAEVDQPILGVDSSPPTTCSLIPGAGRLLHRPMTRSSLP</sequence>
<gene>
    <name evidence="2" type="ORF">GWK47_000246</name>
</gene>
<feature type="region of interest" description="Disordered" evidence="1">
    <location>
        <begin position="32"/>
        <end position="52"/>
    </location>
</feature>
<name>A0A8J8WEM1_CHIOP</name>
<dbReference type="AlphaFoldDB" id="A0A8J8WEM1"/>
<evidence type="ECO:0000313" key="2">
    <source>
        <dbReference type="EMBL" id="KAG0696906.1"/>
    </source>
</evidence>
<dbReference type="EMBL" id="JACEEZ010025849">
    <property type="protein sequence ID" value="KAG0696906.1"/>
    <property type="molecule type" value="Genomic_DNA"/>
</dbReference>
<reference evidence="2" key="1">
    <citation type="submission" date="2020-07" db="EMBL/GenBank/DDBJ databases">
        <title>The High-quality genome of the commercially important snow crab, Chionoecetes opilio.</title>
        <authorList>
            <person name="Jeong J.-H."/>
            <person name="Ryu S."/>
        </authorList>
    </citation>
    <scope>NUCLEOTIDE SEQUENCE</scope>
    <source>
        <strain evidence="2">MADBK_172401_WGS</strain>
        <tissue evidence="2">Digestive gland</tissue>
    </source>
</reference>
<accession>A0A8J8WEM1</accession>
<comment type="caution">
    <text evidence="2">The sequence shown here is derived from an EMBL/GenBank/DDBJ whole genome shotgun (WGS) entry which is preliminary data.</text>
</comment>
<dbReference type="OrthoDB" id="6381158at2759"/>
<organism evidence="2 3">
    <name type="scientific">Chionoecetes opilio</name>
    <name type="common">Atlantic snow crab</name>
    <name type="synonym">Cancer opilio</name>
    <dbReference type="NCBI Taxonomy" id="41210"/>
    <lineage>
        <taxon>Eukaryota</taxon>
        <taxon>Metazoa</taxon>
        <taxon>Ecdysozoa</taxon>
        <taxon>Arthropoda</taxon>
        <taxon>Crustacea</taxon>
        <taxon>Multicrustacea</taxon>
        <taxon>Malacostraca</taxon>
        <taxon>Eumalacostraca</taxon>
        <taxon>Eucarida</taxon>
        <taxon>Decapoda</taxon>
        <taxon>Pleocyemata</taxon>
        <taxon>Brachyura</taxon>
        <taxon>Eubrachyura</taxon>
        <taxon>Majoidea</taxon>
        <taxon>Majidae</taxon>
        <taxon>Chionoecetes</taxon>
    </lineage>
</organism>
<protein>
    <submittedName>
        <fullName evidence="2">Uncharacterized protein</fullName>
    </submittedName>
</protein>
<dbReference type="Proteomes" id="UP000770661">
    <property type="component" value="Unassembled WGS sequence"/>
</dbReference>
<evidence type="ECO:0000313" key="3">
    <source>
        <dbReference type="Proteomes" id="UP000770661"/>
    </source>
</evidence>
<evidence type="ECO:0000256" key="1">
    <source>
        <dbReference type="SAM" id="MobiDB-lite"/>
    </source>
</evidence>